<keyword evidence="2" id="KW-1185">Reference proteome</keyword>
<dbReference type="Proteomes" id="UP000015105">
    <property type="component" value="Chromosome 5D"/>
</dbReference>
<reference evidence="1" key="3">
    <citation type="journal article" date="2017" name="Nature">
        <title>Genome sequence of the progenitor of the wheat D genome Aegilops tauschii.</title>
        <authorList>
            <person name="Luo M.C."/>
            <person name="Gu Y.Q."/>
            <person name="Puiu D."/>
            <person name="Wang H."/>
            <person name="Twardziok S.O."/>
            <person name="Deal K.R."/>
            <person name="Huo N."/>
            <person name="Zhu T."/>
            <person name="Wang L."/>
            <person name="Wang Y."/>
            <person name="McGuire P.E."/>
            <person name="Liu S."/>
            <person name="Long H."/>
            <person name="Ramasamy R.K."/>
            <person name="Rodriguez J.C."/>
            <person name="Van S.L."/>
            <person name="Yuan L."/>
            <person name="Wang Z."/>
            <person name="Xia Z."/>
            <person name="Xiao L."/>
            <person name="Anderson O.D."/>
            <person name="Ouyang S."/>
            <person name="Liang Y."/>
            <person name="Zimin A.V."/>
            <person name="Pertea G."/>
            <person name="Qi P."/>
            <person name="Bennetzen J.L."/>
            <person name="Dai X."/>
            <person name="Dawson M.W."/>
            <person name="Muller H.G."/>
            <person name="Kugler K."/>
            <person name="Rivarola-Duarte L."/>
            <person name="Spannagl M."/>
            <person name="Mayer K.F.X."/>
            <person name="Lu F.H."/>
            <person name="Bevan M.W."/>
            <person name="Leroy P."/>
            <person name="Li P."/>
            <person name="You F.M."/>
            <person name="Sun Q."/>
            <person name="Liu Z."/>
            <person name="Lyons E."/>
            <person name="Wicker T."/>
            <person name="Salzberg S.L."/>
            <person name="Devos K.M."/>
            <person name="Dvorak J."/>
        </authorList>
    </citation>
    <scope>NUCLEOTIDE SEQUENCE [LARGE SCALE GENOMIC DNA]</scope>
    <source>
        <strain evidence="1">cv. AL8/78</strain>
    </source>
</reference>
<organism evidence="1 2">
    <name type="scientific">Aegilops tauschii subsp. strangulata</name>
    <name type="common">Goatgrass</name>
    <dbReference type="NCBI Taxonomy" id="200361"/>
    <lineage>
        <taxon>Eukaryota</taxon>
        <taxon>Viridiplantae</taxon>
        <taxon>Streptophyta</taxon>
        <taxon>Embryophyta</taxon>
        <taxon>Tracheophyta</taxon>
        <taxon>Spermatophyta</taxon>
        <taxon>Magnoliopsida</taxon>
        <taxon>Liliopsida</taxon>
        <taxon>Poales</taxon>
        <taxon>Poaceae</taxon>
        <taxon>BOP clade</taxon>
        <taxon>Pooideae</taxon>
        <taxon>Triticodae</taxon>
        <taxon>Triticeae</taxon>
        <taxon>Triticinae</taxon>
        <taxon>Aegilops</taxon>
    </lineage>
</organism>
<sequence>RLVHKVLIMLRIRGNCILKNRRKPSYRRTNSYLSTCFTWELYTWGCKESFISSVSTWVSMYIIQ</sequence>
<dbReference type="EnsemblPlants" id="AET5Gv20612900.12">
    <property type="protein sequence ID" value="AET5Gv20612900.12"/>
    <property type="gene ID" value="AET5Gv20612900"/>
</dbReference>
<evidence type="ECO:0000313" key="2">
    <source>
        <dbReference type="Proteomes" id="UP000015105"/>
    </source>
</evidence>
<reference evidence="2" key="2">
    <citation type="journal article" date="2017" name="Nat. Plants">
        <title>The Aegilops tauschii genome reveals multiple impacts of transposons.</title>
        <authorList>
            <person name="Zhao G."/>
            <person name="Zou C."/>
            <person name="Li K."/>
            <person name="Wang K."/>
            <person name="Li T."/>
            <person name="Gao L."/>
            <person name="Zhang X."/>
            <person name="Wang H."/>
            <person name="Yang Z."/>
            <person name="Liu X."/>
            <person name="Jiang W."/>
            <person name="Mao L."/>
            <person name="Kong X."/>
            <person name="Jiao Y."/>
            <person name="Jia J."/>
        </authorList>
    </citation>
    <scope>NUCLEOTIDE SEQUENCE [LARGE SCALE GENOMIC DNA]</scope>
    <source>
        <strain evidence="2">cv. AL8/78</strain>
    </source>
</reference>
<proteinExistence type="predicted"/>
<dbReference type="AlphaFoldDB" id="A0A453L319"/>
<protein>
    <submittedName>
        <fullName evidence="1">Uncharacterized protein</fullName>
    </submittedName>
</protein>
<reference evidence="2" key="1">
    <citation type="journal article" date="2014" name="Science">
        <title>Ancient hybridizations among the ancestral genomes of bread wheat.</title>
        <authorList>
            <consortium name="International Wheat Genome Sequencing Consortium,"/>
            <person name="Marcussen T."/>
            <person name="Sandve S.R."/>
            <person name="Heier L."/>
            <person name="Spannagl M."/>
            <person name="Pfeifer M."/>
            <person name="Jakobsen K.S."/>
            <person name="Wulff B.B."/>
            <person name="Steuernagel B."/>
            <person name="Mayer K.F."/>
            <person name="Olsen O.A."/>
        </authorList>
    </citation>
    <scope>NUCLEOTIDE SEQUENCE [LARGE SCALE GENOMIC DNA]</scope>
    <source>
        <strain evidence="2">cv. AL8/78</strain>
    </source>
</reference>
<reference evidence="1" key="5">
    <citation type="journal article" date="2021" name="G3 (Bethesda)">
        <title>Aegilops tauschii genome assembly Aet v5.0 features greater sequence contiguity and improved annotation.</title>
        <authorList>
            <person name="Wang L."/>
            <person name="Zhu T."/>
            <person name="Rodriguez J.C."/>
            <person name="Deal K.R."/>
            <person name="Dubcovsky J."/>
            <person name="McGuire P.E."/>
            <person name="Lux T."/>
            <person name="Spannagl M."/>
            <person name="Mayer K.F.X."/>
            <person name="Baldrich P."/>
            <person name="Meyers B.C."/>
            <person name="Huo N."/>
            <person name="Gu Y.Q."/>
            <person name="Zhou H."/>
            <person name="Devos K.M."/>
            <person name="Bennetzen J.L."/>
            <person name="Unver T."/>
            <person name="Budak H."/>
            <person name="Gulick P.J."/>
            <person name="Galiba G."/>
            <person name="Kalapos B."/>
            <person name="Nelson D.R."/>
            <person name="Li P."/>
            <person name="You F.M."/>
            <person name="Luo M.C."/>
            <person name="Dvorak J."/>
        </authorList>
    </citation>
    <scope>NUCLEOTIDE SEQUENCE [LARGE SCALE GENOMIC DNA]</scope>
    <source>
        <strain evidence="1">cv. AL8/78</strain>
    </source>
</reference>
<reference evidence="1" key="4">
    <citation type="submission" date="2019-03" db="UniProtKB">
        <authorList>
            <consortium name="EnsemblPlants"/>
        </authorList>
    </citation>
    <scope>IDENTIFICATION</scope>
</reference>
<accession>A0A453L319</accession>
<dbReference type="Gramene" id="AET5Gv20612900.12">
    <property type="protein sequence ID" value="AET5Gv20612900.12"/>
    <property type="gene ID" value="AET5Gv20612900"/>
</dbReference>
<name>A0A453L319_AEGTS</name>
<evidence type="ECO:0000313" key="1">
    <source>
        <dbReference type="EnsemblPlants" id="AET5Gv20612900.12"/>
    </source>
</evidence>